<dbReference type="PANTHER" id="PTHR44688">
    <property type="entry name" value="DNA-BINDING TRANSCRIPTIONAL ACTIVATOR DEVR_DOSR"/>
    <property type="match status" value="1"/>
</dbReference>
<evidence type="ECO:0000313" key="8">
    <source>
        <dbReference type="EMBL" id="QOL31392.1"/>
    </source>
</evidence>
<sequence>MNDRNAWAGDSVEGRDGRFRRYPVSYRIALLDNDRRALLSLQELVEQHLAPSQVIWTVERGEDAIGRCCDARQTPDLLVVDMSLEGLQGSSVCRRIRAQSTRPAILGITSFSLNWYRQKASVCGMQGLIGKSDDQEIAQAMRVVAAGGALPGFDTAQMAHLRLKNDHSLNLLLTMREEEIITLSAERGMSNQEIGDLLGIADATVRKHMQHIVAKLNANSVRHASAIWLNQAE</sequence>
<dbReference type="OrthoDB" id="5242883at2"/>
<keyword evidence="10" id="KW-1185">Reference proteome</keyword>
<gene>
    <name evidence="8" type="ORF">BE0216_02160</name>
    <name evidence="7" type="ORF">BEUL_0490</name>
</gene>
<dbReference type="Gene3D" id="1.10.10.10">
    <property type="entry name" value="Winged helix-like DNA-binding domain superfamily/Winged helix DNA-binding domain"/>
    <property type="match status" value="1"/>
</dbReference>
<evidence type="ECO:0000313" key="7">
    <source>
        <dbReference type="EMBL" id="OZG69084.1"/>
    </source>
</evidence>
<dbReference type="Proteomes" id="UP000593943">
    <property type="component" value="Chromosome"/>
</dbReference>
<name>A0A261GCE6_9BIFI</name>
<dbReference type="InterPro" id="IPR000792">
    <property type="entry name" value="Tscrpt_reg_LuxR_C"/>
</dbReference>
<dbReference type="Pfam" id="PF00072">
    <property type="entry name" value="Response_reg"/>
    <property type="match status" value="1"/>
</dbReference>
<dbReference type="GO" id="GO:0000160">
    <property type="term" value="P:phosphorelay signal transduction system"/>
    <property type="evidence" value="ECO:0007669"/>
    <property type="project" value="InterPro"/>
</dbReference>
<accession>A0A261GCE6</accession>
<evidence type="ECO:0000256" key="1">
    <source>
        <dbReference type="ARBA" id="ARBA00023015"/>
    </source>
</evidence>
<dbReference type="InterPro" id="IPR011006">
    <property type="entry name" value="CheY-like_superfamily"/>
</dbReference>
<evidence type="ECO:0000256" key="2">
    <source>
        <dbReference type="ARBA" id="ARBA00023125"/>
    </source>
</evidence>
<feature type="domain" description="Response regulatory" evidence="6">
    <location>
        <begin position="27"/>
        <end position="146"/>
    </location>
</feature>
<evidence type="ECO:0000256" key="4">
    <source>
        <dbReference type="PROSITE-ProRule" id="PRU00169"/>
    </source>
</evidence>
<dbReference type="SUPFAM" id="SSF46894">
    <property type="entry name" value="C-terminal effector domain of the bipartite response regulators"/>
    <property type="match status" value="1"/>
</dbReference>
<keyword evidence="4" id="KW-0597">Phosphoprotein</keyword>
<evidence type="ECO:0000259" key="5">
    <source>
        <dbReference type="PROSITE" id="PS50043"/>
    </source>
</evidence>
<reference evidence="8 10" key="2">
    <citation type="submission" date="2020-10" db="EMBL/GenBank/DDBJ databases">
        <title>Genome sequencing of Bifidobacterium eulemuris_DSMZ_100216.</title>
        <authorList>
            <person name="Kim J."/>
        </authorList>
    </citation>
    <scope>NUCLEOTIDE SEQUENCE [LARGE SCALE GENOMIC DNA]</scope>
    <source>
        <strain evidence="8 10">DSM 100216</strain>
    </source>
</reference>
<dbReference type="RefSeq" id="WP_094636134.1">
    <property type="nucleotide sequence ID" value="NZ_CP062938.1"/>
</dbReference>
<proteinExistence type="predicted"/>
<dbReference type="EMBL" id="MWWZ01000004">
    <property type="protein sequence ID" value="OZG69084.1"/>
    <property type="molecule type" value="Genomic_DNA"/>
</dbReference>
<reference evidence="7 9" key="1">
    <citation type="journal article" date="2017" name="BMC Genomics">
        <title>Comparative genomic and phylogenomic analyses of the Bifidobacteriaceae family.</title>
        <authorList>
            <person name="Lugli G.A."/>
            <person name="Milani C."/>
            <person name="Turroni F."/>
            <person name="Duranti S."/>
            <person name="Mancabelli L."/>
            <person name="Mangifesta M."/>
            <person name="Ferrario C."/>
            <person name="Modesto M."/>
            <person name="Mattarelli P."/>
            <person name="Jiri K."/>
            <person name="van Sinderen D."/>
            <person name="Ventura M."/>
        </authorList>
    </citation>
    <scope>NUCLEOTIDE SEQUENCE [LARGE SCALE GENOMIC DNA]</scope>
    <source>
        <strain evidence="7 9">DSM 100216</strain>
    </source>
</reference>
<dbReference type="KEGG" id="beu:BE0216_02160"/>
<dbReference type="SMART" id="SM00421">
    <property type="entry name" value="HTH_LUXR"/>
    <property type="match status" value="1"/>
</dbReference>
<evidence type="ECO:0000259" key="6">
    <source>
        <dbReference type="PROSITE" id="PS50110"/>
    </source>
</evidence>
<dbReference type="EMBL" id="CP062938">
    <property type="protein sequence ID" value="QOL31392.1"/>
    <property type="molecule type" value="Genomic_DNA"/>
</dbReference>
<evidence type="ECO:0000313" key="9">
    <source>
        <dbReference type="Proteomes" id="UP000216057"/>
    </source>
</evidence>
<dbReference type="PROSITE" id="PS00622">
    <property type="entry name" value="HTH_LUXR_1"/>
    <property type="match status" value="1"/>
</dbReference>
<dbReference type="PROSITE" id="PS50043">
    <property type="entry name" value="HTH_LUXR_2"/>
    <property type="match status" value="1"/>
</dbReference>
<feature type="modified residue" description="4-aspartylphosphate" evidence="4">
    <location>
        <position position="81"/>
    </location>
</feature>
<evidence type="ECO:0000256" key="3">
    <source>
        <dbReference type="ARBA" id="ARBA00023163"/>
    </source>
</evidence>
<evidence type="ECO:0000313" key="10">
    <source>
        <dbReference type="Proteomes" id="UP000593943"/>
    </source>
</evidence>
<keyword evidence="1" id="KW-0805">Transcription regulation</keyword>
<dbReference type="SUPFAM" id="SSF52172">
    <property type="entry name" value="CheY-like"/>
    <property type="match status" value="1"/>
</dbReference>
<dbReference type="CDD" id="cd06170">
    <property type="entry name" value="LuxR_C_like"/>
    <property type="match status" value="1"/>
</dbReference>
<dbReference type="InterPro" id="IPR036388">
    <property type="entry name" value="WH-like_DNA-bd_sf"/>
</dbReference>
<keyword evidence="3" id="KW-0804">Transcription</keyword>
<dbReference type="GO" id="GO:0006355">
    <property type="term" value="P:regulation of DNA-templated transcription"/>
    <property type="evidence" value="ECO:0007669"/>
    <property type="project" value="InterPro"/>
</dbReference>
<dbReference type="PROSITE" id="PS50110">
    <property type="entry name" value="RESPONSE_REGULATORY"/>
    <property type="match status" value="1"/>
</dbReference>
<dbReference type="SMART" id="SM00448">
    <property type="entry name" value="REC"/>
    <property type="match status" value="1"/>
</dbReference>
<keyword evidence="2" id="KW-0238">DNA-binding</keyword>
<dbReference type="Gene3D" id="3.40.50.2300">
    <property type="match status" value="1"/>
</dbReference>
<protein>
    <submittedName>
        <fullName evidence="7">LuxR family transcriptional regulator</fullName>
    </submittedName>
    <submittedName>
        <fullName evidence="8">Response regulator transcription factor</fullName>
    </submittedName>
</protein>
<feature type="domain" description="HTH luxR-type" evidence="5">
    <location>
        <begin position="166"/>
        <end position="232"/>
    </location>
</feature>
<dbReference type="Proteomes" id="UP000216057">
    <property type="component" value="Unassembled WGS sequence"/>
</dbReference>
<dbReference type="InterPro" id="IPR016032">
    <property type="entry name" value="Sig_transdc_resp-reg_C-effctor"/>
</dbReference>
<dbReference type="GO" id="GO:0003677">
    <property type="term" value="F:DNA binding"/>
    <property type="evidence" value="ECO:0007669"/>
    <property type="project" value="UniProtKB-KW"/>
</dbReference>
<dbReference type="PANTHER" id="PTHR44688:SF16">
    <property type="entry name" value="DNA-BINDING TRANSCRIPTIONAL ACTIVATOR DEVR_DOSR"/>
    <property type="match status" value="1"/>
</dbReference>
<dbReference type="InterPro" id="IPR001789">
    <property type="entry name" value="Sig_transdc_resp-reg_receiver"/>
</dbReference>
<dbReference type="AlphaFoldDB" id="A0A261GCE6"/>
<organism evidence="7 9">
    <name type="scientific">Bifidobacterium eulemuris</name>
    <dbReference type="NCBI Taxonomy" id="1765219"/>
    <lineage>
        <taxon>Bacteria</taxon>
        <taxon>Bacillati</taxon>
        <taxon>Actinomycetota</taxon>
        <taxon>Actinomycetes</taxon>
        <taxon>Bifidobacteriales</taxon>
        <taxon>Bifidobacteriaceae</taxon>
        <taxon>Bifidobacterium</taxon>
    </lineage>
</organism>
<dbReference type="Pfam" id="PF00196">
    <property type="entry name" value="GerE"/>
    <property type="match status" value="1"/>
</dbReference>